<evidence type="ECO:0000313" key="1">
    <source>
        <dbReference type="EMBL" id="KAK2968149.1"/>
    </source>
</evidence>
<accession>A0AA88QD60</accession>
<comment type="caution">
    <text evidence="1">The sequence shown here is derived from an EMBL/GenBank/DDBJ whole genome shotgun (WGS) entry which is preliminary data.</text>
</comment>
<protein>
    <submittedName>
        <fullName evidence="1">Uncharacterized protein</fullName>
    </submittedName>
</protein>
<sequence>MLPNGSYLLQNKKQKASGPLDKAFNVVERNIADKIAARLFYASALCPYFRKHSQTLANSNIGV</sequence>
<gene>
    <name evidence="1" type="ORF">RJ640_018242</name>
</gene>
<reference evidence="1" key="1">
    <citation type="submission" date="2022-12" db="EMBL/GenBank/DDBJ databases">
        <title>Draft genome assemblies for two species of Escallonia (Escalloniales).</title>
        <authorList>
            <person name="Chanderbali A."/>
            <person name="Dervinis C."/>
            <person name="Anghel I."/>
            <person name="Soltis D."/>
            <person name="Soltis P."/>
            <person name="Zapata F."/>
        </authorList>
    </citation>
    <scope>NUCLEOTIDE SEQUENCE</scope>
    <source>
        <strain evidence="1">UCBG92.1500</strain>
        <tissue evidence="1">Leaf</tissue>
    </source>
</reference>
<dbReference type="EMBL" id="JAVXUO010002935">
    <property type="protein sequence ID" value="KAK2968149.1"/>
    <property type="molecule type" value="Genomic_DNA"/>
</dbReference>
<organism evidence="1 2">
    <name type="scientific">Escallonia rubra</name>
    <dbReference type="NCBI Taxonomy" id="112253"/>
    <lineage>
        <taxon>Eukaryota</taxon>
        <taxon>Viridiplantae</taxon>
        <taxon>Streptophyta</taxon>
        <taxon>Embryophyta</taxon>
        <taxon>Tracheophyta</taxon>
        <taxon>Spermatophyta</taxon>
        <taxon>Magnoliopsida</taxon>
        <taxon>eudicotyledons</taxon>
        <taxon>Gunneridae</taxon>
        <taxon>Pentapetalae</taxon>
        <taxon>asterids</taxon>
        <taxon>campanulids</taxon>
        <taxon>Escalloniales</taxon>
        <taxon>Escalloniaceae</taxon>
        <taxon>Escallonia</taxon>
    </lineage>
</organism>
<keyword evidence="2" id="KW-1185">Reference proteome</keyword>
<evidence type="ECO:0000313" key="2">
    <source>
        <dbReference type="Proteomes" id="UP001187471"/>
    </source>
</evidence>
<dbReference type="Proteomes" id="UP001187471">
    <property type="component" value="Unassembled WGS sequence"/>
</dbReference>
<dbReference type="AlphaFoldDB" id="A0AA88QD60"/>
<name>A0AA88QD60_9ASTE</name>
<proteinExistence type="predicted"/>